<evidence type="ECO:0000313" key="9">
    <source>
        <dbReference type="Proteomes" id="UP000054600"/>
    </source>
</evidence>
<dbReference type="NCBIfam" id="TIGR03500">
    <property type="entry name" value="FliO_TIGR"/>
    <property type="match status" value="1"/>
</dbReference>
<evidence type="ECO:0000256" key="3">
    <source>
        <dbReference type="ARBA" id="ARBA00022989"/>
    </source>
</evidence>
<gene>
    <name evidence="8" type="primary">fliO</name>
    <name evidence="8" type="ORF">Lsha_2022</name>
</gene>
<dbReference type="STRING" id="1122169.Lsha_2022"/>
<dbReference type="PANTHER" id="PTHR38766:SF1">
    <property type="entry name" value="FLAGELLAR PROTEIN FLIO"/>
    <property type="match status" value="1"/>
</dbReference>
<comment type="subcellular location">
    <subcellularLocation>
        <location evidence="7">Cell membrane</location>
    </subcellularLocation>
    <subcellularLocation>
        <location evidence="7">Bacterial flagellum basal body</location>
    </subcellularLocation>
</comment>
<dbReference type="PANTHER" id="PTHR38766">
    <property type="entry name" value="FLAGELLAR PROTEIN FLIO"/>
    <property type="match status" value="1"/>
</dbReference>
<reference evidence="8 9" key="1">
    <citation type="submission" date="2015-11" db="EMBL/GenBank/DDBJ databases">
        <title>Genomic analysis of 38 Legionella species identifies large and diverse effector repertoires.</title>
        <authorList>
            <person name="Burstein D."/>
            <person name="Amaro F."/>
            <person name="Zusman T."/>
            <person name="Lifshitz Z."/>
            <person name="Cohen O."/>
            <person name="Gilbert J.A."/>
            <person name="Pupko T."/>
            <person name="Shuman H.A."/>
            <person name="Segal G."/>
        </authorList>
    </citation>
    <scope>NUCLEOTIDE SEQUENCE [LARGE SCALE GENOMIC DNA]</scope>
    <source>
        <strain evidence="8 9">ATCC 49655</strain>
    </source>
</reference>
<keyword evidence="9" id="KW-1185">Reference proteome</keyword>
<keyword evidence="8" id="KW-0966">Cell projection</keyword>
<protein>
    <recommendedName>
        <fullName evidence="7">Flagellar protein</fullName>
    </recommendedName>
</protein>
<dbReference type="EMBL" id="LNYW01000052">
    <property type="protein sequence ID" value="KTD58990.1"/>
    <property type="molecule type" value="Genomic_DNA"/>
</dbReference>
<evidence type="ECO:0000256" key="5">
    <source>
        <dbReference type="ARBA" id="ARBA00023143"/>
    </source>
</evidence>
<sequence length="136" mass="14630">MIKTAYYLILGLMSTVVCALPAESPNRITHGELTRVIGGLLLVLLIILVLSWLVKRLQGVNLGSAKGFQSIASIHLGPKERLVLMKVSSRYLLMGVSTGTITLIHDFGEQLPAGFDGENKPAFSELLKSAIGKTAK</sequence>
<evidence type="ECO:0000256" key="1">
    <source>
        <dbReference type="ARBA" id="ARBA00022475"/>
    </source>
</evidence>
<dbReference type="OrthoDB" id="5741235at2"/>
<keyword evidence="8" id="KW-0969">Cilium</keyword>
<comment type="similarity">
    <text evidence="6 7">Belongs to the FliO/MopB family.</text>
</comment>
<dbReference type="Pfam" id="PF04347">
    <property type="entry name" value="FliO"/>
    <property type="match status" value="1"/>
</dbReference>
<keyword evidence="3 7" id="KW-1133">Transmembrane helix</keyword>
<dbReference type="RefSeq" id="WP_018576304.1">
    <property type="nucleotide sequence ID" value="NZ_KB892384.1"/>
</dbReference>
<evidence type="ECO:0000256" key="2">
    <source>
        <dbReference type="ARBA" id="ARBA00022692"/>
    </source>
</evidence>
<accession>A0A0W0YQS5</accession>
<dbReference type="eggNOG" id="COG3190">
    <property type="taxonomic scope" value="Bacteria"/>
</dbReference>
<comment type="caution">
    <text evidence="8">The sequence shown here is derived from an EMBL/GenBank/DDBJ whole genome shotgun (WGS) entry which is preliminary data.</text>
</comment>
<evidence type="ECO:0000256" key="7">
    <source>
        <dbReference type="RuleBase" id="RU362064"/>
    </source>
</evidence>
<name>A0A0W0YQS5_9GAMM</name>
<keyword evidence="2 7" id="KW-0812">Transmembrane</keyword>
<dbReference type="GO" id="GO:0005886">
    <property type="term" value="C:plasma membrane"/>
    <property type="evidence" value="ECO:0007669"/>
    <property type="project" value="UniProtKB-SubCell"/>
</dbReference>
<dbReference type="PATRIC" id="fig|1122169.6.peg.2310"/>
<keyword evidence="1 7" id="KW-1003">Cell membrane</keyword>
<dbReference type="InterPro" id="IPR052205">
    <property type="entry name" value="FliO/MopB"/>
</dbReference>
<keyword evidence="8" id="KW-0282">Flagellum</keyword>
<feature type="transmembrane region" description="Helical" evidence="7">
    <location>
        <begin position="35"/>
        <end position="54"/>
    </location>
</feature>
<keyword evidence="4 7" id="KW-0472">Membrane</keyword>
<dbReference type="AlphaFoldDB" id="A0A0W0YQS5"/>
<dbReference type="InterPro" id="IPR022781">
    <property type="entry name" value="Flagellar_biosynth_FliO"/>
</dbReference>
<evidence type="ECO:0000313" key="8">
    <source>
        <dbReference type="EMBL" id="KTD58990.1"/>
    </source>
</evidence>
<organism evidence="8 9">
    <name type="scientific">Legionella shakespearei DSM 23087</name>
    <dbReference type="NCBI Taxonomy" id="1122169"/>
    <lineage>
        <taxon>Bacteria</taxon>
        <taxon>Pseudomonadati</taxon>
        <taxon>Pseudomonadota</taxon>
        <taxon>Gammaproteobacteria</taxon>
        <taxon>Legionellales</taxon>
        <taxon>Legionellaceae</taxon>
        <taxon>Legionella</taxon>
    </lineage>
</organism>
<dbReference type="GO" id="GO:0009425">
    <property type="term" value="C:bacterial-type flagellum basal body"/>
    <property type="evidence" value="ECO:0007669"/>
    <property type="project" value="UniProtKB-SubCell"/>
</dbReference>
<keyword evidence="5 7" id="KW-0975">Bacterial flagellum</keyword>
<dbReference type="Proteomes" id="UP000054600">
    <property type="component" value="Unassembled WGS sequence"/>
</dbReference>
<evidence type="ECO:0000256" key="4">
    <source>
        <dbReference type="ARBA" id="ARBA00023136"/>
    </source>
</evidence>
<dbReference type="GO" id="GO:0044781">
    <property type="term" value="P:bacterial-type flagellum organization"/>
    <property type="evidence" value="ECO:0007669"/>
    <property type="project" value="UniProtKB-UniRule"/>
</dbReference>
<evidence type="ECO:0000256" key="6">
    <source>
        <dbReference type="ARBA" id="ARBA00037937"/>
    </source>
</evidence>
<proteinExistence type="inferred from homology"/>